<dbReference type="KEGG" id="afd:Alfi_1870"/>
<dbReference type="EMBL" id="CP003274">
    <property type="protein sequence ID" value="AFL78190.1"/>
    <property type="molecule type" value="Genomic_DNA"/>
</dbReference>
<feature type="domain" description="AAA" evidence="1">
    <location>
        <begin position="6"/>
        <end position="178"/>
    </location>
</feature>
<evidence type="ECO:0000313" key="2">
    <source>
        <dbReference type="EMBL" id="AFL78190.1"/>
    </source>
</evidence>
<dbReference type="InterPro" id="IPR025669">
    <property type="entry name" value="AAA_dom"/>
</dbReference>
<evidence type="ECO:0000313" key="3">
    <source>
        <dbReference type="Proteomes" id="UP000006052"/>
    </source>
</evidence>
<dbReference type="AlphaFoldDB" id="I3YMH2"/>
<reference evidence="3" key="1">
    <citation type="journal article" date="2013" name="Stand. Genomic Sci.">
        <title>Complete genome sequence of the bile-resistant pigment-producing anaerobe Alistipes finegoldii type strain (AHN2437(T)).</title>
        <authorList>
            <person name="Mavromatis K."/>
            <person name="Stackebrandt E."/>
            <person name="Munk C."/>
            <person name="Lapidus A."/>
            <person name="Nolan M."/>
            <person name="Lucas S."/>
            <person name="Hammon N."/>
            <person name="Deshpande S."/>
            <person name="Cheng J.F."/>
            <person name="Tapia R."/>
            <person name="Goodwin L.A."/>
            <person name="Pitluck S."/>
            <person name="Liolios K."/>
            <person name="Pagani I."/>
            <person name="Ivanova N."/>
            <person name="Mikhailova N."/>
            <person name="Huntemann M."/>
            <person name="Pati A."/>
            <person name="Chen A."/>
            <person name="Palaniappan K."/>
            <person name="Land M."/>
            <person name="Hauser L."/>
            <person name="Rohde M."/>
            <person name="Gronow S."/>
            <person name="Goker M."/>
            <person name="Detter J.C."/>
            <person name="Bristow J."/>
            <person name="Eisen J.A."/>
            <person name="Markowitz V."/>
            <person name="Hugenholtz P."/>
            <person name="Kyrpides N.C."/>
            <person name="Klenk H.P."/>
            <person name="Woyke T."/>
        </authorList>
    </citation>
    <scope>NUCLEOTIDE SEQUENCE</scope>
    <source>
        <strain evidence="3">DSM 17242 / JCM 16770 / AHN 2437 / CCUG 46020 / CIP 107999</strain>
    </source>
</reference>
<dbReference type="Gene3D" id="3.40.50.300">
    <property type="entry name" value="P-loop containing nucleotide triphosphate hydrolases"/>
    <property type="match status" value="1"/>
</dbReference>
<dbReference type="SUPFAM" id="SSF52540">
    <property type="entry name" value="P-loop containing nucleoside triphosphate hydrolases"/>
    <property type="match status" value="1"/>
</dbReference>
<dbReference type="PANTHER" id="PTHR13696">
    <property type="entry name" value="P-LOOP CONTAINING NUCLEOSIDE TRIPHOSPHATE HYDROLASE"/>
    <property type="match status" value="1"/>
</dbReference>
<sequence>MATDSKICAFMTQKGGAGKSVLTNILPNEIILWHLLHSGKQVNVLVVDIDPQQTNTAKRKRDIEQLSYKETSPEFLAMDLGQKTEIGQFQRRYALLIDAGFKTYKMQYVDLGNDTQISRALENIQSQEYDYVFIDFPGTLTQDGTGAFLQLVQHIFIPTSINPSDVLGTECFLKTLQGLPIDFQSKYILWNKFEVSRLRKTNSTEKRLSNDYGIPFLQARIPYSPLNDCNTVIPASLKVNLNLGTYSVAKPYLQEMAAEIIKITNGK</sequence>
<dbReference type="STRING" id="679935.Alfi_1870"/>
<dbReference type="Pfam" id="PF13614">
    <property type="entry name" value="AAA_31"/>
    <property type="match status" value="1"/>
</dbReference>
<evidence type="ECO:0000259" key="1">
    <source>
        <dbReference type="Pfam" id="PF13614"/>
    </source>
</evidence>
<dbReference type="eggNOG" id="COG1192">
    <property type="taxonomic scope" value="Bacteria"/>
</dbReference>
<dbReference type="Proteomes" id="UP000006052">
    <property type="component" value="Chromosome"/>
</dbReference>
<gene>
    <name evidence="2" type="ordered locus">Alfi_1870</name>
</gene>
<proteinExistence type="predicted"/>
<dbReference type="HOGENOM" id="CLU_1040657_0_0_10"/>
<name>I3YMH2_ALIFI</name>
<dbReference type="PANTHER" id="PTHR13696:SF52">
    <property type="entry name" value="PARA FAMILY PROTEIN CT_582"/>
    <property type="match status" value="1"/>
</dbReference>
<dbReference type="InterPro" id="IPR050678">
    <property type="entry name" value="DNA_Partitioning_ATPase"/>
</dbReference>
<accession>I3YMH2</accession>
<protein>
    <submittedName>
        <fullName evidence="2">ATPase involved in chromosome partitioning</fullName>
    </submittedName>
</protein>
<dbReference type="RefSeq" id="WP_014775591.1">
    <property type="nucleotide sequence ID" value="NC_018011.1"/>
</dbReference>
<dbReference type="InterPro" id="IPR027417">
    <property type="entry name" value="P-loop_NTPase"/>
</dbReference>
<organism evidence="2 3">
    <name type="scientific">Alistipes finegoldii (strain DSM 17242 / JCM 16770 / CCUG 46020 / CIP 107999 / KCTC 15236 / AHN 2437)</name>
    <dbReference type="NCBI Taxonomy" id="679935"/>
    <lineage>
        <taxon>Bacteria</taxon>
        <taxon>Pseudomonadati</taxon>
        <taxon>Bacteroidota</taxon>
        <taxon>Bacteroidia</taxon>
        <taxon>Bacteroidales</taxon>
        <taxon>Rikenellaceae</taxon>
        <taxon>Alistipes</taxon>
    </lineage>
</organism>